<protein>
    <submittedName>
        <fullName evidence="1">Glycosyltransferase family 1 protein</fullName>
    </submittedName>
</protein>
<dbReference type="Gene3D" id="3.40.50.2000">
    <property type="entry name" value="Glycogen Phosphorylase B"/>
    <property type="match status" value="1"/>
</dbReference>
<dbReference type="EMBL" id="JAGFOA010000007">
    <property type="protein sequence ID" value="MBO3664983.1"/>
    <property type="molecule type" value="Genomic_DNA"/>
</dbReference>
<proteinExistence type="predicted"/>
<name>A0A939QL78_9MICO</name>
<dbReference type="SUPFAM" id="SSF53756">
    <property type="entry name" value="UDP-Glycosyltransferase/glycogen phosphorylase"/>
    <property type="match status" value="1"/>
</dbReference>
<gene>
    <name evidence="1" type="ORF">J5V96_15910</name>
</gene>
<reference evidence="1" key="1">
    <citation type="submission" date="2021-03" db="EMBL/GenBank/DDBJ databases">
        <title>Microbacterium sp. nov., a novel actinobacterium isolated from cow dung.</title>
        <authorList>
            <person name="Zhang L."/>
        </authorList>
    </citation>
    <scope>NUCLEOTIDE SEQUENCE</scope>
    <source>
        <strain evidence="1">NEAU-LLB</strain>
    </source>
</reference>
<dbReference type="RefSeq" id="WP_208505224.1">
    <property type="nucleotide sequence ID" value="NZ_JAGFOA010000007.1"/>
</dbReference>
<keyword evidence="2" id="KW-1185">Reference proteome</keyword>
<accession>A0A939QL78</accession>
<evidence type="ECO:0000313" key="1">
    <source>
        <dbReference type="EMBL" id="MBO3664983.1"/>
    </source>
</evidence>
<dbReference type="Proteomes" id="UP000680132">
    <property type="component" value="Unassembled WGS sequence"/>
</dbReference>
<dbReference type="AlphaFoldDB" id="A0A939QL78"/>
<organism evidence="1 2">
    <name type="scientific">Microbacterium stercoris</name>
    <dbReference type="NCBI Taxonomy" id="2820289"/>
    <lineage>
        <taxon>Bacteria</taxon>
        <taxon>Bacillati</taxon>
        <taxon>Actinomycetota</taxon>
        <taxon>Actinomycetes</taxon>
        <taxon>Micrococcales</taxon>
        <taxon>Microbacteriaceae</taxon>
        <taxon>Microbacterium</taxon>
    </lineage>
</organism>
<evidence type="ECO:0000313" key="2">
    <source>
        <dbReference type="Proteomes" id="UP000680132"/>
    </source>
</evidence>
<sequence length="380" mass="41937">MTTPTPTRPSLLIVSFSPIIADARLLKQIALFRDDYAITTLGHGEKPDGVVEHLRIPDELAVWRYPRLAVVLRQYRRAYRENKAIAAATSALRGRVFDVAIANDVDAVGVALSTTVRAGIHADLHEYAPRQHEELLRFRVFVKPFIEWICRHHVAKAGSWSTVSNGLAREYARRFGFRPVVVTNAAPFVDAVPTEVHDPIRFVHSGAAQRSRFLDTIVDGVLASRAGTLDLYLTPNDPSYIDELKQRAATTGGRVRVQDPVPYARLAETLRGYDVGIHILPPVNFNNRWALPNKIFDYVQARLGVLIGPSPEMAEYVTGYGLGVVAEDFSAQALARAIDGLTPETVSAAKAKAHAHARELSSENQVTAWRSAVEALLARL</sequence>
<comment type="caution">
    <text evidence="1">The sequence shown here is derived from an EMBL/GenBank/DDBJ whole genome shotgun (WGS) entry which is preliminary data.</text>
</comment>